<dbReference type="RefSeq" id="WP_100024681.1">
    <property type="nucleotide sequence ID" value="NZ_CP024699.1"/>
</dbReference>
<feature type="chain" id="PRO_5013696150" evidence="1">
    <location>
        <begin position="21"/>
        <end position="435"/>
    </location>
</feature>
<feature type="signal peptide" evidence="1">
    <location>
        <begin position="1"/>
        <end position="20"/>
    </location>
</feature>
<evidence type="ECO:0000313" key="3">
    <source>
        <dbReference type="Proteomes" id="UP000230056"/>
    </source>
</evidence>
<name>A0A2D3NWX1_9FUSO</name>
<dbReference type="PANTHER" id="PTHR33706">
    <property type="entry name" value="MORN VARIANT REPEAT PROTEIN"/>
    <property type="match status" value="1"/>
</dbReference>
<proteinExistence type="predicted"/>
<dbReference type="Proteomes" id="UP000230056">
    <property type="component" value="Chromosome"/>
</dbReference>
<dbReference type="InterPro" id="IPR011652">
    <property type="entry name" value="MORN_2"/>
</dbReference>
<accession>A0A2D3NWX1</accession>
<keyword evidence="1" id="KW-0732">Signal</keyword>
<dbReference type="GO" id="GO:0016301">
    <property type="term" value="F:kinase activity"/>
    <property type="evidence" value="ECO:0007669"/>
    <property type="project" value="UniProtKB-KW"/>
</dbReference>
<evidence type="ECO:0000313" key="2">
    <source>
        <dbReference type="EMBL" id="ATV59154.1"/>
    </source>
</evidence>
<reference evidence="2 3" key="1">
    <citation type="submission" date="2017-11" db="EMBL/GenBank/DDBJ databases">
        <title>Genome sequencing of Fusobacterium periodonticum KCOM 1261.</title>
        <authorList>
            <person name="Kook J.-K."/>
            <person name="Park S.-N."/>
            <person name="Lim Y.K."/>
        </authorList>
    </citation>
    <scope>NUCLEOTIDE SEQUENCE [LARGE SCALE GENOMIC DNA]</scope>
    <source>
        <strain evidence="2 3">KCOM 1261</strain>
    </source>
</reference>
<protein>
    <submittedName>
        <fullName evidence="2">Phosphatidylinositol-4-phosphate 5-kinase</fullName>
    </submittedName>
</protein>
<dbReference type="SUPFAM" id="SSF82185">
    <property type="entry name" value="Histone H3 K4-specific methyltransferase SET7/9 N-terminal domain"/>
    <property type="match status" value="2"/>
</dbReference>
<keyword evidence="2" id="KW-0418">Kinase</keyword>
<organism evidence="2 3">
    <name type="scientific">Fusobacterium pseudoperiodonticum</name>
    <dbReference type="NCBI Taxonomy" id="2663009"/>
    <lineage>
        <taxon>Bacteria</taxon>
        <taxon>Fusobacteriati</taxon>
        <taxon>Fusobacteriota</taxon>
        <taxon>Fusobacteriia</taxon>
        <taxon>Fusobacteriales</taxon>
        <taxon>Fusobacteriaceae</taxon>
        <taxon>Fusobacterium</taxon>
    </lineage>
</organism>
<keyword evidence="2" id="KW-0808">Transferase</keyword>
<dbReference type="EMBL" id="CP024699">
    <property type="protein sequence ID" value="ATV59154.1"/>
    <property type="molecule type" value="Genomic_DNA"/>
</dbReference>
<dbReference type="PANTHER" id="PTHR33706:SF1">
    <property type="entry name" value="TPR REPEAT PROTEIN"/>
    <property type="match status" value="1"/>
</dbReference>
<dbReference type="Gene3D" id="3.90.930.1">
    <property type="match status" value="2"/>
</dbReference>
<dbReference type="Pfam" id="PF07661">
    <property type="entry name" value="MORN_2"/>
    <property type="match status" value="8"/>
</dbReference>
<gene>
    <name evidence="2" type="ORF">CTM72_04920</name>
</gene>
<dbReference type="AlphaFoldDB" id="A0A2D3NWX1"/>
<dbReference type="Gene3D" id="2.20.110.10">
    <property type="entry name" value="Histone H3 K4-specific methyltransferase SET7/9 N-terminal domain"/>
    <property type="match status" value="2"/>
</dbReference>
<sequence>MKKFFVTLILMLSVFSIASAHPFKSEKELQDFYAKIDKEVEKELKKDYIKLFEERKANLKEKASDDITEKNLEDNEYLFVFKNEKLEMVFKKEILNGKFGTLSRLYENGKKSRIVCLSRENTAYYGTVKYFRENGTPLYSGQFYDGKMEGMYKEYYDSGKLLMEAHFSNNKENGLEKIYYENGKISSIKNYKDGKVDGEYIEYYTDGELKLKGRYKNGLREGEFKTYLMNSKSAGSIFYKDGKEVKSTLTDYMKEDVFFNFPDKIEAQMNVGDEKEKELIKEMEEHGGYHMLGIDTYPNGRVMRVVPYNQQGIYDGTFRQYYESGQLAQKGYYKNGLGQGEYIWYYEEGSIKQKAFYKDDKIEGIVTSFYPGGKIAQTVNYINGKREGELIEYYENGQIKEKRFYINDKEEGKSLFYDEKGKLIKTEIYKNGIKQ</sequence>
<evidence type="ECO:0000256" key="1">
    <source>
        <dbReference type="SAM" id="SignalP"/>
    </source>
</evidence>